<feature type="domain" description="Rhodopsin" evidence="7">
    <location>
        <begin position="46"/>
        <end position="303"/>
    </location>
</feature>
<feature type="transmembrane region" description="Helical" evidence="6">
    <location>
        <begin position="30"/>
        <end position="49"/>
    </location>
</feature>
<dbReference type="GeneID" id="81374290"/>
<feature type="transmembrane region" description="Helical" evidence="6">
    <location>
        <begin position="123"/>
        <end position="146"/>
    </location>
</feature>
<evidence type="ECO:0000313" key="8">
    <source>
        <dbReference type="EMBL" id="KAJ5388132.1"/>
    </source>
</evidence>
<sequence length="385" mass="43106">MGEKVGVIPPPAGVTPDFDYSNPWDFKEDLIIVGIGLTLSTLFLAMRIYTRACLLSKFGWDDVSMILAWVRKADMTMRSQRLETPNTLTGILLGNASHGYRFGGTGIHMWNVTPEMFTVFQKVILAAAVVYVPALAFAKVALIILYHRIVNKQPIYVWCLHIISAVVCGYSVAIVFALIFACNPIERGWNAAITTGYCVNRNGLYIATAVTNIVTDIALLVLPFPLVLGLQMPRIQKIGLLLMFIVGCATLITSILRLTTLIAYLKTTDLTYQLAPSQLWIYVEANLIIICPCLPFLRQFMRRYSPAWIGESGRRYFREYSSGTTGLSRSRRKQGLSRLHDDIALAENAGSTHSQSHIVKEVQWQVTEERMEAGSSRSDAQFRRE</sequence>
<gene>
    <name evidence="8" type="ORF">N7509_010673</name>
</gene>
<name>A0A9X0B4U5_9EURO</name>
<feature type="transmembrane region" description="Helical" evidence="6">
    <location>
        <begin position="204"/>
        <end position="228"/>
    </location>
</feature>
<keyword evidence="2 6" id="KW-0812">Transmembrane</keyword>
<proteinExistence type="inferred from homology"/>
<feature type="transmembrane region" description="Helical" evidence="6">
    <location>
        <begin position="240"/>
        <end position="259"/>
    </location>
</feature>
<dbReference type="RefSeq" id="XP_056485930.1">
    <property type="nucleotide sequence ID" value="XM_056635310.1"/>
</dbReference>
<keyword evidence="9" id="KW-1185">Reference proteome</keyword>
<evidence type="ECO:0000256" key="6">
    <source>
        <dbReference type="SAM" id="Phobius"/>
    </source>
</evidence>
<dbReference type="InterPro" id="IPR049326">
    <property type="entry name" value="Rhodopsin_dom_fungi"/>
</dbReference>
<evidence type="ECO:0000313" key="9">
    <source>
        <dbReference type="Proteomes" id="UP001147747"/>
    </source>
</evidence>
<dbReference type="InterPro" id="IPR052337">
    <property type="entry name" value="SAT4-like"/>
</dbReference>
<feature type="transmembrane region" description="Helical" evidence="6">
    <location>
        <begin position="279"/>
        <end position="297"/>
    </location>
</feature>
<protein>
    <recommendedName>
        <fullName evidence="7">Rhodopsin domain-containing protein</fullName>
    </recommendedName>
</protein>
<keyword evidence="3 6" id="KW-1133">Transmembrane helix</keyword>
<evidence type="ECO:0000256" key="5">
    <source>
        <dbReference type="ARBA" id="ARBA00038359"/>
    </source>
</evidence>
<dbReference type="Pfam" id="PF20684">
    <property type="entry name" value="Fung_rhodopsin"/>
    <property type="match status" value="1"/>
</dbReference>
<evidence type="ECO:0000256" key="3">
    <source>
        <dbReference type="ARBA" id="ARBA00022989"/>
    </source>
</evidence>
<comment type="caution">
    <text evidence="8">The sequence shown here is derived from an EMBL/GenBank/DDBJ whole genome shotgun (WGS) entry which is preliminary data.</text>
</comment>
<evidence type="ECO:0000256" key="2">
    <source>
        <dbReference type="ARBA" id="ARBA00022692"/>
    </source>
</evidence>
<dbReference type="PANTHER" id="PTHR33048:SF124">
    <property type="entry name" value="INTEGRAL MEMBRANE PROTEIN"/>
    <property type="match status" value="1"/>
</dbReference>
<dbReference type="PANTHER" id="PTHR33048">
    <property type="entry name" value="PTH11-LIKE INTEGRAL MEMBRANE PROTEIN (AFU_ORTHOLOGUE AFUA_5G11245)"/>
    <property type="match status" value="1"/>
</dbReference>
<feature type="transmembrane region" description="Helical" evidence="6">
    <location>
        <begin position="85"/>
        <end position="103"/>
    </location>
</feature>
<comment type="similarity">
    <text evidence="5">Belongs to the SAT4 family.</text>
</comment>
<evidence type="ECO:0000259" key="7">
    <source>
        <dbReference type="Pfam" id="PF20684"/>
    </source>
</evidence>
<dbReference type="AlphaFoldDB" id="A0A9X0B4U5"/>
<feature type="transmembrane region" description="Helical" evidence="6">
    <location>
        <begin position="158"/>
        <end position="181"/>
    </location>
</feature>
<accession>A0A9X0B4U5</accession>
<keyword evidence="4 6" id="KW-0472">Membrane</keyword>
<evidence type="ECO:0000256" key="1">
    <source>
        <dbReference type="ARBA" id="ARBA00004141"/>
    </source>
</evidence>
<reference evidence="8" key="2">
    <citation type="journal article" date="2023" name="IMA Fungus">
        <title>Comparative genomic study of the Penicillium genus elucidates a diverse pangenome and 15 lateral gene transfer events.</title>
        <authorList>
            <person name="Petersen C."/>
            <person name="Sorensen T."/>
            <person name="Nielsen M.R."/>
            <person name="Sondergaard T.E."/>
            <person name="Sorensen J.L."/>
            <person name="Fitzpatrick D.A."/>
            <person name="Frisvad J.C."/>
            <person name="Nielsen K.L."/>
        </authorList>
    </citation>
    <scope>NUCLEOTIDE SEQUENCE</scope>
    <source>
        <strain evidence="8">IBT 29677</strain>
    </source>
</reference>
<reference evidence="8" key="1">
    <citation type="submission" date="2022-12" db="EMBL/GenBank/DDBJ databases">
        <authorList>
            <person name="Petersen C."/>
        </authorList>
    </citation>
    <scope>NUCLEOTIDE SEQUENCE</scope>
    <source>
        <strain evidence="8">IBT 29677</strain>
    </source>
</reference>
<dbReference type="OrthoDB" id="5342292at2759"/>
<organism evidence="8 9">
    <name type="scientific">Penicillium cosmopolitanum</name>
    <dbReference type="NCBI Taxonomy" id="1131564"/>
    <lineage>
        <taxon>Eukaryota</taxon>
        <taxon>Fungi</taxon>
        <taxon>Dikarya</taxon>
        <taxon>Ascomycota</taxon>
        <taxon>Pezizomycotina</taxon>
        <taxon>Eurotiomycetes</taxon>
        <taxon>Eurotiomycetidae</taxon>
        <taxon>Eurotiales</taxon>
        <taxon>Aspergillaceae</taxon>
        <taxon>Penicillium</taxon>
    </lineage>
</organism>
<dbReference type="EMBL" id="JAPZBU010000009">
    <property type="protein sequence ID" value="KAJ5388132.1"/>
    <property type="molecule type" value="Genomic_DNA"/>
</dbReference>
<dbReference type="GO" id="GO:0016020">
    <property type="term" value="C:membrane"/>
    <property type="evidence" value="ECO:0007669"/>
    <property type="project" value="UniProtKB-SubCell"/>
</dbReference>
<comment type="subcellular location">
    <subcellularLocation>
        <location evidence="1">Membrane</location>
        <topology evidence="1">Multi-pass membrane protein</topology>
    </subcellularLocation>
</comment>
<dbReference type="Proteomes" id="UP001147747">
    <property type="component" value="Unassembled WGS sequence"/>
</dbReference>
<evidence type="ECO:0000256" key="4">
    <source>
        <dbReference type="ARBA" id="ARBA00023136"/>
    </source>
</evidence>